<feature type="transmembrane region" description="Helical" evidence="9">
    <location>
        <begin position="12"/>
        <end position="34"/>
    </location>
</feature>
<dbReference type="AlphaFoldDB" id="A0A7U4DLW6"/>
<evidence type="ECO:0000256" key="9">
    <source>
        <dbReference type="RuleBase" id="RU363032"/>
    </source>
</evidence>
<reference evidence="12" key="1">
    <citation type="submission" date="2010-10" db="EMBL/GenBank/DDBJ databases">
        <title>Complete sequence of chromosome of Geobacillus sp. Y4.1MC1.</title>
        <authorList>
            <consortium name="US DOE Joint Genome Institute"/>
            <person name="Lucas S."/>
            <person name="Copeland A."/>
            <person name="Lapidus A."/>
            <person name="Cheng J.-F."/>
            <person name="Bruce D."/>
            <person name="Goodwin L."/>
            <person name="Pitluck S."/>
            <person name="Chertkov O."/>
            <person name="Zhang X."/>
            <person name="Detter J.C."/>
            <person name="Han C."/>
            <person name="Tapia R."/>
            <person name="Land M."/>
            <person name="Hauser L."/>
            <person name="Jeffries C."/>
            <person name="Kyrpides N."/>
            <person name="Ivanova N."/>
            <person name="Ovchinnikova G."/>
            <person name="Brumm P."/>
            <person name="Mead D."/>
            <person name="Woyke T."/>
        </authorList>
    </citation>
    <scope>NUCLEOTIDE SEQUENCE [LARGE SCALE GENOMIC DNA]</scope>
    <source>
        <strain evidence="12">Y4.1MC1</strain>
    </source>
</reference>
<evidence type="ECO:0000313" key="12">
    <source>
        <dbReference type="EMBL" id="ADP75745.1"/>
    </source>
</evidence>
<dbReference type="KEGG" id="gmc:GY4MC1_3067"/>
<evidence type="ECO:0000256" key="2">
    <source>
        <dbReference type="ARBA" id="ARBA00007069"/>
    </source>
</evidence>
<sequence length="224" mass="24437">MTEFWSPVWLSIKVAFVSGAIVIFFGTVIAKWMARRRFRGKIVIETLLMLPLVLPPSVVGFLLIILFGKNSVIGKGIEALFHAPIMFTWYAAVIAASVVSFPLMYQSAKAGLEAIDEMIEEAARVDGANEYQVFWHISIPLAKKALISGAILAFARSLGEFGATLMFAGNIPGKTQTIPTAIYVAIESGKMDLAWAWVAVTMVLSFFLLLCATSFKSHGKEKAA</sequence>
<dbReference type="InterPro" id="IPR000515">
    <property type="entry name" value="MetI-like"/>
</dbReference>
<comment type="caution">
    <text evidence="10">Lacks conserved residue(s) required for the propagation of feature annotation.</text>
</comment>
<keyword evidence="8 9" id="KW-0472">Membrane</keyword>
<feature type="transmembrane region" description="Helical" evidence="9">
    <location>
        <begin position="46"/>
        <end position="67"/>
    </location>
</feature>
<feature type="transmembrane region" description="Helical" evidence="9">
    <location>
        <begin position="194"/>
        <end position="215"/>
    </location>
</feature>
<name>A0A7U4DLW6_GEOS0</name>
<comment type="function">
    <text evidence="10">Part of the binding-protein-dependent transport system for molybdenum; probably responsible for the translocation of the substrate across the membrane.</text>
</comment>
<dbReference type="PANTHER" id="PTHR30183">
    <property type="entry name" value="MOLYBDENUM TRANSPORT SYSTEM PERMEASE PROTEIN MODB"/>
    <property type="match status" value="1"/>
</dbReference>
<keyword evidence="7 9" id="KW-1133">Transmembrane helix</keyword>
<dbReference type="CDD" id="cd06261">
    <property type="entry name" value="TM_PBP2"/>
    <property type="match status" value="1"/>
</dbReference>
<dbReference type="FunFam" id="1.10.3720.10:FF:000050">
    <property type="entry name" value="Molybdenum transport system permease"/>
    <property type="match status" value="1"/>
</dbReference>
<accession>A0A7U4DLW6</accession>
<comment type="similarity">
    <text evidence="2 10">Belongs to the binding-protein-dependent transport system permease family. CysTW subfamily.</text>
</comment>
<dbReference type="PROSITE" id="PS50928">
    <property type="entry name" value="ABC_TM1"/>
    <property type="match status" value="1"/>
</dbReference>
<evidence type="ECO:0000256" key="3">
    <source>
        <dbReference type="ARBA" id="ARBA00022448"/>
    </source>
</evidence>
<dbReference type="Pfam" id="PF00528">
    <property type="entry name" value="BPD_transp_1"/>
    <property type="match status" value="1"/>
</dbReference>
<dbReference type="GO" id="GO:0015098">
    <property type="term" value="F:molybdate ion transmembrane transporter activity"/>
    <property type="evidence" value="ECO:0007669"/>
    <property type="project" value="UniProtKB-UniRule"/>
</dbReference>
<evidence type="ECO:0000256" key="4">
    <source>
        <dbReference type="ARBA" id="ARBA00022475"/>
    </source>
</evidence>
<keyword evidence="6 9" id="KW-0812">Transmembrane</keyword>
<evidence type="ECO:0000256" key="6">
    <source>
        <dbReference type="ARBA" id="ARBA00022692"/>
    </source>
</evidence>
<evidence type="ECO:0000256" key="8">
    <source>
        <dbReference type="ARBA" id="ARBA00023136"/>
    </source>
</evidence>
<evidence type="ECO:0000259" key="11">
    <source>
        <dbReference type="PROSITE" id="PS50928"/>
    </source>
</evidence>
<keyword evidence="3 9" id="KW-0813">Transport</keyword>
<dbReference type="EMBL" id="CP002293">
    <property type="protein sequence ID" value="ADP75745.1"/>
    <property type="molecule type" value="Genomic_DNA"/>
</dbReference>
<evidence type="ECO:0000256" key="5">
    <source>
        <dbReference type="ARBA" id="ARBA00022505"/>
    </source>
</evidence>
<dbReference type="GO" id="GO:0005886">
    <property type="term" value="C:plasma membrane"/>
    <property type="evidence" value="ECO:0007669"/>
    <property type="project" value="UniProtKB-SubCell"/>
</dbReference>
<feature type="transmembrane region" description="Helical" evidence="9">
    <location>
        <begin position="87"/>
        <end position="105"/>
    </location>
</feature>
<gene>
    <name evidence="12" type="ORF">GY4MC1_3067</name>
</gene>
<comment type="subcellular location">
    <subcellularLocation>
        <location evidence="1 9">Cell membrane</location>
        <topology evidence="1 9">Multi-pass membrane protein</topology>
    </subcellularLocation>
</comment>
<organism evidence="12">
    <name type="scientific">Geobacillus sp. (strain Y4.1MC1)</name>
    <dbReference type="NCBI Taxonomy" id="581103"/>
    <lineage>
        <taxon>Bacteria</taxon>
        <taxon>Bacillati</taxon>
        <taxon>Bacillota</taxon>
        <taxon>Bacilli</taxon>
        <taxon>Bacillales</taxon>
        <taxon>Anoxybacillaceae</taxon>
        <taxon>Geobacillus</taxon>
    </lineage>
</organism>
<evidence type="ECO:0000256" key="7">
    <source>
        <dbReference type="ARBA" id="ARBA00022989"/>
    </source>
</evidence>
<dbReference type="SUPFAM" id="SSF161098">
    <property type="entry name" value="MetI-like"/>
    <property type="match status" value="1"/>
</dbReference>
<evidence type="ECO:0000256" key="10">
    <source>
        <dbReference type="RuleBase" id="RU365097"/>
    </source>
</evidence>
<dbReference type="InterPro" id="IPR035906">
    <property type="entry name" value="MetI-like_sf"/>
</dbReference>
<keyword evidence="5 10" id="KW-0500">Molybdenum</keyword>
<proteinExistence type="inferred from homology"/>
<protein>
    <recommendedName>
        <fullName evidence="10">Molybdenum transport system permease</fullName>
    </recommendedName>
</protein>
<dbReference type="PANTHER" id="PTHR30183:SF3">
    <property type="entry name" value="MOLYBDENUM TRANSPORT SYSTEM PERMEASE PROTEIN MODB"/>
    <property type="match status" value="1"/>
</dbReference>
<dbReference type="NCBIfam" id="TIGR02141">
    <property type="entry name" value="modB_ABC"/>
    <property type="match status" value="1"/>
</dbReference>
<dbReference type="Gene3D" id="1.10.3720.10">
    <property type="entry name" value="MetI-like"/>
    <property type="match status" value="1"/>
</dbReference>
<dbReference type="InterPro" id="IPR011867">
    <property type="entry name" value="ModB_ABC"/>
</dbReference>
<feature type="domain" description="ABC transmembrane type-1" evidence="11">
    <location>
        <begin position="8"/>
        <end position="210"/>
    </location>
</feature>
<evidence type="ECO:0000256" key="1">
    <source>
        <dbReference type="ARBA" id="ARBA00004651"/>
    </source>
</evidence>
<keyword evidence="4 10" id="KW-1003">Cell membrane</keyword>